<dbReference type="InterPro" id="IPR032675">
    <property type="entry name" value="LRR_dom_sf"/>
</dbReference>
<dbReference type="AlphaFoldDB" id="A0A166SBC0"/>
<reference evidence="1 2" key="1">
    <citation type="journal article" date="2016" name="Mol. Biol. Evol.">
        <title>Comparative Genomics of Early-Diverging Mushroom-Forming Fungi Provides Insights into the Origins of Lignocellulose Decay Capabilities.</title>
        <authorList>
            <person name="Nagy L.G."/>
            <person name="Riley R."/>
            <person name="Tritt A."/>
            <person name="Adam C."/>
            <person name="Daum C."/>
            <person name="Floudas D."/>
            <person name="Sun H."/>
            <person name="Yadav J.S."/>
            <person name="Pangilinan J."/>
            <person name="Larsson K.H."/>
            <person name="Matsuura K."/>
            <person name="Barry K."/>
            <person name="Labutti K."/>
            <person name="Kuo R."/>
            <person name="Ohm R.A."/>
            <person name="Bhattacharya S.S."/>
            <person name="Shirouzu T."/>
            <person name="Yoshinaga Y."/>
            <person name="Martin F.M."/>
            <person name="Grigoriev I.V."/>
            <person name="Hibbett D.S."/>
        </authorList>
    </citation>
    <scope>NUCLEOTIDE SEQUENCE [LARGE SCALE GENOMIC DNA]</scope>
    <source>
        <strain evidence="1 2">CBS 109695</strain>
    </source>
</reference>
<dbReference type="Proteomes" id="UP000076532">
    <property type="component" value="Unassembled WGS sequence"/>
</dbReference>
<dbReference type="EMBL" id="KV417499">
    <property type="protein sequence ID" value="KZP29250.1"/>
    <property type="molecule type" value="Genomic_DNA"/>
</dbReference>
<organism evidence="1 2">
    <name type="scientific">Athelia psychrophila</name>
    <dbReference type="NCBI Taxonomy" id="1759441"/>
    <lineage>
        <taxon>Eukaryota</taxon>
        <taxon>Fungi</taxon>
        <taxon>Dikarya</taxon>
        <taxon>Basidiomycota</taxon>
        <taxon>Agaricomycotina</taxon>
        <taxon>Agaricomycetes</taxon>
        <taxon>Agaricomycetidae</taxon>
        <taxon>Atheliales</taxon>
        <taxon>Atheliaceae</taxon>
        <taxon>Athelia</taxon>
    </lineage>
</organism>
<evidence type="ECO:0000313" key="1">
    <source>
        <dbReference type="EMBL" id="KZP29250.1"/>
    </source>
</evidence>
<protein>
    <submittedName>
        <fullName evidence="1">Uncharacterized protein</fullName>
    </submittedName>
</protein>
<sequence>MSQSDEVTLPRSPTPIIVPSTTATSGSLSAAISALPNELLAEIFLAGQEDQSLPPWPKYVPFIPVSRLSSLSLWSPEIPFEILVSRVSPHWRILAHDTPRLWTSVVLDTQDKNHLKNAADYIQRSGALSLDVFVRVLPYRRQTPLTIPAICRLISAEVERLQTLRVESEAEPTGVPCLQVFFKNMPKSAPHLQTLDIRLSGRIPYRLPLTVSAFPDGLPRLKSLHFVNISPHNIILPQYAITSLQLHQCAHHVPALRGASQSLSAITQLILSESYILPEWAYVQLMLPSLKGLYLRYSPACDLLVSRIVAPELDTLYLETMTEDEMADIIAASHSPETQSCKFPRLRSFMLRLTATYGLWHAVMDAFQQVTHFTLLGANISNFLVPFSASHTPWPMLAVLSLPNMKARLLADVISALSNRANMGYPVRRLQLSPTLFADGESLWHSAGIDVEVVINPLTSLPAECRAEEWEVEDELEGGWCKLGANAVAESKSRALLPV</sequence>
<accession>A0A166SBC0</accession>
<keyword evidence="2" id="KW-1185">Reference proteome</keyword>
<evidence type="ECO:0000313" key="2">
    <source>
        <dbReference type="Proteomes" id="UP000076532"/>
    </source>
</evidence>
<proteinExistence type="predicted"/>
<dbReference type="SUPFAM" id="SSF52047">
    <property type="entry name" value="RNI-like"/>
    <property type="match status" value="1"/>
</dbReference>
<name>A0A166SBC0_9AGAM</name>
<dbReference type="Gene3D" id="3.80.10.10">
    <property type="entry name" value="Ribonuclease Inhibitor"/>
    <property type="match status" value="1"/>
</dbReference>
<gene>
    <name evidence="1" type="ORF">FIBSPDRAFT_1038926</name>
</gene>